<gene>
    <name evidence="3" type="ORF">ACFQGD_06945</name>
</gene>
<dbReference type="PANTHER" id="PTHR33371:SF4">
    <property type="entry name" value="INTERMEMBRANE PHOSPHOLIPID TRANSPORT SYSTEM BINDING PROTEIN MLAD"/>
    <property type="match status" value="1"/>
</dbReference>
<keyword evidence="4" id="KW-1185">Reference proteome</keyword>
<proteinExistence type="predicted"/>
<sequence>MVRTTVVFAFLAATAGVVLYLLSGTSWRVPLLDEPRGYEVVAKLDDADNMVPGSQIRTAGVQIGDVQSIEQRGDHVRVVLSIYSEHAPWHEGVSLRVGARSLVEETYLDVRDGTGEKLQSGSVLPADAIEHSTQLRDVIASLDDKTRKRLKGLLRSAGAGTKGTSDQFADVLVGLGDLGREGHTALDAIEAQSGDLRKLVGHTRTLLDALDTGEGQLATMVENAQRVTSATSGQHQALAESMRLLPGVVNTAGEASDSLTDLSGSLAPVAGNLNQAAPHLSAALRELPATSADLRGMLPALSGVLDSAPATLDRVPRLSGDMAGLTPAAITMLRDVNPMLAYLRPYGPEVAAWFANFNAISRYTTESGVHYFRLMPYLSDMSVVSPLDTPSVVSYKNPMPKPGAGANPGPFDRDYHRVERAPDPRGKHEPK</sequence>
<dbReference type="Pfam" id="PF02470">
    <property type="entry name" value="MlaD"/>
    <property type="match status" value="1"/>
</dbReference>
<dbReference type="PANTHER" id="PTHR33371">
    <property type="entry name" value="INTERMEMBRANE PHOSPHOLIPID TRANSPORT SYSTEM BINDING PROTEIN MLAD-RELATED"/>
    <property type="match status" value="1"/>
</dbReference>
<dbReference type="EMBL" id="JBHSXX010000001">
    <property type="protein sequence ID" value="MFC6866881.1"/>
    <property type="molecule type" value="Genomic_DNA"/>
</dbReference>
<dbReference type="InterPro" id="IPR052336">
    <property type="entry name" value="MlaD_Phospholipid_Transporter"/>
</dbReference>
<name>A0ABW2BV14_9PSEU</name>
<reference evidence="4" key="1">
    <citation type="journal article" date="2019" name="Int. J. Syst. Evol. Microbiol.">
        <title>The Global Catalogue of Microorganisms (GCM) 10K type strain sequencing project: providing services to taxonomists for standard genome sequencing and annotation.</title>
        <authorList>
            <consortium name="The Broad Institute Genomics Platform"/>
            <consortium name="The Broad Institute Genome Sequencing Center for Infectious Disease"/>
            <person name="Wu L."/>
            <person name="Ma J."/>
        </authorList>
    </citation>
    <scope>NUCLEOTIDE SEQUENCE [LARGE SCALE GENOMIC DNA]</scope>
    <source>
        <strain evidence="4">KCTC 32255</strain>
    </source>
</reference>
<dbReference type="InterPro" id="IPR003399">
    <property type="entry name" value="Mce/MlaD"/>
</dbReference>
<dbReference type="RefSeq" id="WP_345406051.1">
    <property type="nucleotide sequence ID" value="NZ_BAABLA010000121.1"/>
</dbReference>
<organism evidence="3 4">
    <name type="scientific">Haloechinothrix salitolerans</name>
    <dbReference type="NCBI Taxonomy" id="926830"/>
    <lineage>
        <taxon>Bacteria</taxon>
        <taxon>Bacillati</taxon>
        <taxon>Actinomycetota</taxon>
        <taxon>Actinomycetes</taxon>
        <taxon>Pseudonocardiales</taxon>
        <taxon>Pseudonocardiaceae</taxon>
        <taxon>Haloechinothrix</taxon>
    </lineage>
</organism>
<feature type="compositionally biased region" description="Basic and acidic residues" evidence="1">
    <location>
        <begin position="411"/>
        <end position="431"/>
    </location>
</feature>
<accession>A0ABW2BV14</accession>
<protein>
    <submittedName>
        <fullName evidence="3">MlaD family protein</fullName>
    </submittedName>
</protein>
<feature type="region of interest" description="Disordered" evidence="1">
    <location>
        <begin position="395"/>
        <end position="431"/>
    </location>
</feature>
<comment type="caution">
    <text evidence="3">The sequence shown here is derived from an EMBL/GenBank/DDBJ whole genome shotgun (WGS) entry which is preliminary data.</text>
</comment>
<evidence type="ECO:0000313" key="4">
    <source>
        <dbReference type="Proteomes" id="UP001596337"/>
    </source>
</evidence>
<evidence type="ECO:0000256" key="1">
    <source>
        <dbReference type="SAM" id="MobiDB-lite"/>
    </source>
</evidence>
<dbReference type="Proteomes" id="UP001596337">
    <property type="component" value="Unassembled WGS sequence"/>
</dbReference>
<evidence type="ECO:0000259" key="2">
    <source>
        <dbReference type="Pfam" id="PF02470"/>
    </source>
</evidence>
<feature type="domain" description="Mce/MlaD" evidence="2">
    <location>
        <begin position="36"/>
        <end position="112"/>
    </location>
</feature>
<evidence type="ECO:0000313" key="3">
    <source>
        <dbReference type="EMBL" id="MFC6866881.1"/>
    </source>
</evidence>